<protein>
    <submittedName>
        <fullName evidence="8">Utp21-domain-containing protein</fullName>
    </submittedName>
</protein>
<keyword evidence="2" id="KW-0677">Repeat</keyword>
<keyword evidence="9" id="KW-1185">Reference proteome</keyword>
<dbReference type="Pfam" id="PF25171">
    <property type="entry name" value="Beta-prop_WDR36-Utp21_1st"/>
    <property type="match status" value="1"/>
</dbReference>
<evidence type="ECO:0000313" key="8">
    <source>
        <dbReference type="EMBL" id="ODV63472.1"/>
    </source>
</evidence>
<dbReference type="GO" id="GO:0006364">
    <property type="term" value="P:rRNA processing"/>
    <property type="evidence" value="ECO:0007669"/>
    <property type="project" value="EnsemblFungi"/>
</dbReference>
<evidence type="ECO:0000256" key="2">
    <source>
        <dbReference type="ARBA" id="ARBA00022737"/>
    </source>
</evidence>
<dbReference type="Gene3D" id="2.130.10.10">
    <property type="entry name" value="YVTN repeat-like/Quinoprotein amine dehydrogenase"/>
    <property type="match status" value="2"/>
</dbReference>
<feature type="domain" description="WDR36/Utp21 C-terminal" evidence="6">
    <location>
        <begin position="771"/>
        <end position="1004"/>
    </location>
</feature>
<dbReference type="Pfam" id="PF04192">
    <property type="entry name" value="Utp21"/>
    <property type="match status" value="1"/>
</dbReference>
<dbReference type="PANTHER" id="PTHR22840:SF12">
    <property type="entry name" value="WD REPEAT-CONTAINING PROTEIN 36"/>
    <property type="match status" value="1"/>
</dbReference>
<evidence type="ECO:0000256" key="1">
    <source>
        <dbReference type="ARBA" id="ARBA00022574"/>
    </source>
</evidence>
<dbReference type="Proteomes" id="UP000095038">
    <property type="component" value="Unassembled WGS sequence"/>
</dbReference>
<dbReference type="Pfam" id="PF25168">
    <property type="entry name" value="Beta-prop_WDR36-Utp21_2nd"/>
    <property type="match status" value="1"/>
</dbReference>
<dbReference type="PROSITE" id="PS50082">
    <property type="entry name" value="WD_REPEATS_2"/>
    <property type="match status" value="1"/>
</dbReference>
<evidence type="ECO:0000259" key="6">
    <source>
        <dbReference type="Pfam" id="PF04192"/>
    </source>
</evidence>
<dbReference type="InterPro" id="IPR001680">
    <property type="entry name" value="WD40_rpt"/>
</dbReference>
<dbReference type="PANTHER" id="PTHR22840">
    <property type="entry name" value="WD REPEAT-CONTAINING PROTEIN 36"/>
    <property type="match status" value="1"/>
</dbReference>
<dbReference type="EMBL" id="KV454475">
    <property type="protein sequence ID" value="ODV63472.1"/>
    <property type="molecule type" value="Genomic_DNA"/>
</dbReference>
<feature type="domain" description="WDR36/Utp21 N-terminal" evidence="7">
    <location>
        <begin position="58"/>
        <end position="377"/>
    </location>
</feature>
<sequence>MNDSAVASNVSVKKRKTDSSVSPSSTSASKIFSPYRSIGNITNNVPFAIGTLGKTYYIVTSVGNFFQVYDALTLNLLFVSKTFLPSKITNIYCHYHYIFVTYQNKINIYKRGSLIISLDSKLDSNYPINNLLTFGDYLIVSNSNNQISLFKKPVSIDQNDEIIKNNTNFQDLLKLPIKFYNTINLSNANSDDLIVKIIHPSTYLNKLIIATTSHILIYNIKTINLIFKSNLNSIFSRTEQDTSQRNKNYLGAISTVENSTVLDIILIATNLGNLIFYDFRKDKVLKIIKTYSRKSGPSNLTPITSLAFRSDSFPHLLIAFKNGNLSVFDLNSFQQIYLLQSVHKQSFGGISNVKFLNGQPIFITNGADNQLKEYIFDPSFSSNNEKAINDSSLVPLPRLLRSRAGHSAPPTSILFTAHQSHFILSASTDNSFWSFSLRKDSQNQKLSFKQSKKNKKIMNINNSNNSNDHNNEIISMDYQILKEDDWDNILTAHKNQNFANTWSFKNKKIGNFKLQSSDNSNINTVKISSCGNFAFLGTANGNIDVYNLQSGILRKKFKLHKNSVTGIIIDSMNNKMCSTSLDGYIGFYNFRNSKYLSKINLESPITKIVYNPISELLGLALDDLSIIIIDFETKRIIRQLFGHTNRITSLDFSPDGRWIVSSSLDSTLRVWDLPTGNCIDGFKISNIITNLKFSPNGDFLATSHVNGNGISLWNNKSQFKMISVRHVSEKDFKLIDVPNNTSAGGLGIIDSAFDNDNQDNDDSLNSYSTVDQISKDLLTLSIGPRSKFNTLLNLDTIKQRNKPKEPPKKSEKAPFFLYETEDKSQNITSNGKSEKIEKLVSTENQNSDNNNNNSEKIPSLTNPERPLKFFNNENTLAFESKFTKTLRECSVLDDYTIFLDLISTSSPSSLDLEIKSLNTKDSSLSEIKLFVKAMIHGLNSNKNFELYQALINLLLKNHGDLISSSLNDEQELESLLDELNRINNEKTNRIDELIRVSASIVNFFQT</sequence>
<dbReference type="SMART" id="SM00320">
    <property type="entry name" value="WD40"/>
    <property type="match status" value="8"/>
</dbReference>
<dbReference type="SUPFAM" id="SSF50998">
    <property type="entry name" value="Quinoprotein alcohol dehydrogenase-like"/>
    <property type="match status" value="1"/>
</dbReference>
<evidence type="ECO:0000313" key="9">
    <source>
        <dbReference type="Proteomes" id="UP000095038"/>
    </source>
</evidence>
<dbReference type="InterPro" id="IPR011047">
    <property type="entry name" value="Quinoprotein_ADH-like_sf"/>
</dbReference>
<dbReference type="FunCoup" id="A0A1D2VPC6">
    <property type="interactions" value="1166"/>
</dbReference>
<dbReference type="AlphaFoldDB" id="A0A1D2VPC6"/>
<evidence type="ECO:0000256" key="4">
    <source>
        <dbReference type="SAM" id="Coils"/>
    </source>
</evidence>
<dbReference type="InterPro" id="IPR059157">
    <property type="entry name" value="WDR36-Utp21_N"/>
</dbReference>
<evidence type="ECO:0000259" key="7">
    <source>
        <dbReference type="Pfam" id="PF25171"/>
    </source>
</evidence>
<dbReference type="GO" id="GO:0034388">
    <property type="term" value="C:Pwp2p-containing subcomplex of 90S preribosome"/>
    <property type="evidence" value="ECO:0007669"/>
    <property type="project" value="EnsemblFungi"/>
</dbReference>
<feature type="region of interest" description="Disordered" evidence="5">
    <location>
        <begin position="839"/>
        <end position="864"/>
    </location>
</feature>
<dbReference type="PROSITE" id="PS50294">
    <property type="entry name" value="WD_REPEATS_REGION"/>
    <property type="match status" value="1"/>
</dbReference>
<keyword evidence="1 3" id="KW-0853">WD repeat</keyword>
<dbReference type="PROSITE" id="PS00678">
    <property type="entry name" value="WD_REPEATS_1"/>
    <property type="match status" value="1"/>
</dbReference>
<keyword evidence="4" id="KW-0175">Coiled coil</keyword>
<dbReference type="STRING" id="1344418.A0A1D2VPC6"/>
<evidence type="ECO:0000256" key="3">
    <source>
        <dbReference type="PROSITE-ProRule" id="PRU00221"/>
    </source>
</evidence>
<dbReference type="InterPro" id="IPR007319">
    <property type="entry name" value="WDR36/Utp21_C"/>
</dbReference>
<dbReference type="InParanoid" id="A0A1D2VPC6"/>
<dbReference type="GeneID" id="30965871"/>
<name>A0A1D2VPC6_9ASCO</name>
<feature type="coiled-coil region" evidence="4">
    <location>
        <begin position="965"/>
        <end position="996"/>
    </location>
</feature>
<dbReference type="OrthoDB" id="10250769at2759"/>
<dbReference type="InterPro" id="IPR019775">
    <property type="entry name" value="WD40_repeat_CS"/>
</dbReference>
<gene>
    <name evidence="8" type="ORF">ASCRUDRAFT_73318</name>
</gene>
<accession>A0A1D2VPC6</accession>
<dbReference type="RefSeq" id="XP_020049779.1">
    <property type="nucleotide sequence ID" value="XM_020192235.1"/>
</dbReference>
<feature type="compositionally biased region" description="Low complexity" evidence="5">
    <location>
        <begin position="844"/>
        <end position="854"/>
    </location>
</feature>
<reference evidence="9" key="1">
    <citation type="submission" date="2016-05" db="EMBL/GenBank/DDBJ databases">
        <title>Comparative genomics of biotechnologically important yeasts.</title>
        <authorList>
            <consortium name="DOE Joint Genome Institute"/>
            <person name="Riley R."/>
            <person name="Haridas S."/>
            <person name="Wolfe K.H."/>
            <person name="Lopes M.R."/>
            <person name="Hittinger C.T."/>
            <person name="Goker M."/>
            <person name="Salamov A."/>
            <person name="Wisecaver J."/>
            <person name="Long T.M."/>
            <person name="Aerts A.L."/>
            <person name="Barry K."/>
            <person name="Choi C."/>
            <person name="Clum A."/>
            <person name="Coughlan A.Y."/>
            <person name="Deshpande S."/>
            <person name="Douglass A.P."/>
            <person name="Hanson S.J."/>
            <person name="Klenk H.-P."/>
            <person name="Labutti K."/>
            <person name="Lapidus A."/>
            <person name="Lindquist E."/>
            <person name="Lipzen A."/>
            <person name="Meier-Kolthoff J.P."/>
            <person name="Ohm R.A."/>
            <person name="Otillar R.P."/>
            <person name="Pangilinan J."/>
            <person name="Peng Y."/>
            <person name="Rokas A."/>
            <person name="Rosa C.A."/>
            <person name="Scheuner C."/>
            <person name="Sibirny A.A."/>
            <person name="Slot J.C."/>
            <person name="Stielow J.B."/>
            <person name="Sun H."/>
            <person name="Kurtzman C.P."/>
            <person name="Blackwell M."/>
            <person name="Grigoriev I.V."/>
            <person name="Jeffries T.W."/>
        </authorList>
    </citation>
    <scope>NUCLEOTIDE SEQUENCE [LARGE SCALE GENOMIC DNA]</scope>
    <source>
        <strain evidence="9">DSM 1968</strain>
    </source>
</reference>
<feature type="repeat" description="WD" evidence="3">
    <location>
        <begin position="640"/>
        <end position="681"/>
    </location>
</feature>
<evidence type="ECO:0000256" key="5">
    <source>
        <dbReference type="SAM" id="MobiDB-lite"/>
    </source>
</evidence>
<organism evidence="8 9">
    <name type="scientific">Ascoidea rubescens DSM 1968</name>
    <dbReference type="NCBI Taxonomy" id="1344418"/>
    <lineage>
        <taxon>Eukaryota</taxon>
        <taxon>Fungi</taxon>
        <taxon>Dikarya</taxon>
        <taxon>Ascomycota</taxon>
        <taxon>Saccharomycotina</taxon>
        <taxon>Saccharomycetes</taxon>
        <taxon>Ascoideaceae</taxon>
        <taxon>Ascoidea</taxon>
    </lineage>
</organism>
<dbReference type="GO" id="GO:0032040">
    <property type="term" value="C:small-subunit processome"/>
    <property type="evidence" value="ECO:0007669"/>
    <property type="project" value="EnsemblFungi"/>
</dbReference>
<proteinExistence type="predicted"/>
<dbReference type="InterPro" id="IPR015943">
    <property type="entry name" value="WD40/YVTN_repeat-like_dom_sf"/>
</dbReference>